<proteinExistence type="predicted"/>
<dbReference type="AlphaFoldDB" id="A0A9D4GX82"/>
<protein>
    <submittedName>
        <fullName evidence="1">Uncharacterized protein</fullName>
    </submittedName>
</protein>
<evidence type="ECO:0000313" key="2">
    <source>
        <dbReference type="Proteomes" id="UP000828390"/>
    </source>
</evidence>
<evidence type="ECO:0000313" key="1">
    <source>
        <dbReference type="EMBL" id="KAH3823483.1"/>
    </source>
</evidence>
<gene>
    <name evidence="1" type="ORF">DPMN_125287</name>
</gene>
<accession>A0A9D4GX82</accession>
<name>A0A9D4GX82_DREPO</name>
<sequence length="110" mass="12543">MFNKHIDIRGANTVPMSLETMLKTLNIVDEKFILEFQTDLRAHAEAALQSIMDRESKRSDEEKLEPGAQTDLIGEYGSGRSEIKSNIIRIVGLILKKKDREHTLKHIVQV</sequence>
<reference evidence="1" key="2">
    <citation type="submission" date="2020-11" db="EMBL/GenBank/DDBJ databases">
        <authorList>
            <person name="McCartney M.A."/>
            <person name="Auch B."/>
            <person name="Kono T."/>
            <person name="Mallez S."/>
            <person name="Becker A."/>
            <person name="Gohl D.M."/>
            <person name="Silverstein K.A.T."/>
            <person name="Koren S."/>
            <person name="Bechman K.B."/>
            <person name="Herman A."/>
            <person name="Abrahante J.E."/>
            <person name="Garbe J."/>
        </authorList>
    </citation>
    <scope>NUCLEOTIDE SEQUENCE</scope>
    <source>
        <strain evidence="1">Duluth1</strain>
        <tissue evidence="1">Whole animal</tissue>
    </source>
</reference>
<organism evidence="1 2">
    <name type="scientific">Dreissena polymorpha</name>
    <name type="common">Zebra mussel</name>
    <name type="synonym">Mytilus polymorpha</name>
    <dbReference type="NCBI Taxonomy" id="45954"/>
    <lineage>
        <taxon>Eukaryota</taxon>
        <taxon>Metazoa</taxon>
        <taxon>Spiralia</taxon>
        <taxon>Lophotrochozoa</taxon>
        <taxon>Mollusca</taxon>
        <taxon>Bivalvia</taxon>
        <taxon>Autobranchia</taxon>
        <taxon>Heteroconchia</taxon>
        <taxon>Euheterodonta</taxon>
        <taxon>Imparidentia</taxon>
        <taxon>Neoheterodontei</taxon>
        <taxon>Myida</taxon>
        <taxon>Dreissenoidea</taxon>
        <taxon>Dreissenidae</taxon>
        <taxon>Dreissena</taxon>
    </lineage>
</organism>
<dbReference type="Proteomes" id="UP000828390">
    <property type="component" value="Unassembled WGS sequence"/>
</dbReference>
<dbReference type="EMBL" id="JAIWYP010000005">
    <property type="protein sequence ID" value="KAH3823483.1"/>
    <property type="molecule type" value="Genomic_DNA"/>
</dbReference>
<keyword evidence="2" id="KW-1185">Reference proteome</keyword>
<reference evidence="1" key="1">
    <citation type="journal article" date="2019" name="bioRxiv">
        <title>The Genome of the Zebra Mussel, Dreissena polymorpha: A Resource for Invasive Species Research.</title>
        <authorList>
            <person name="McCartney M.A."/>
            <person name="Auch B."/>
            <person name="Kono T."/>
            <person name="Mallez S."/>
            <person name="Zhang Y."/>
            <person name="Obille A."/>
            <person name="Becker A."/>
            <person name="Abrahante J.E."/>
            <person name="Garbe J."/>
            <person name="Badalamenti J.P."/>
            <person name="Herman A."/>
            <person name="Mangelson H."/>
            <person name="Liachko I."/>
            <person name="Sullivan S."/>
            <person name="Sone E.D."/>
            <person name="Koren S."/>
            <person name="Silverstein K.A.T."/>
            <person name="Beckman K.B."/>
            <person name="Gohl D.M."/>
        </authorList>
    </citation>
    <scope>NUCLEOTIDE SEQUENCE</scope>
    <source>
        <strain evidence="1">Duluth1</strain>
        <tissue evidence="1">Whole animal</tissue>
    </source>
</reference>
<comment type="caution">
    <text evidence="1">The sequence shown here is derived from an EMBL/GenBank/DDBJ whole genome shotgun (WGS) entry which is preliminary data.</text>
</comment>